<dbReference type="Pfam" id="PF12838">
    <property type="entry name" value="Fer4_7"/>
    <property type="match status" value="1"/>
</dbReference>
<dbReference type="PANTHER" id="PTHR43122">
    <property type="entry name" value="FERREDOXIN SUBUNIT OF PYRUVATE:FLAVODOXIN OXIDOREDUCTASE-RELATED"/>
    <property type="match status" value="1"/>
</dbReference>
<protein>
    <submittedName>
        <fullName evidence="5">4Fe-4S dicluster domain-containing protein</fullName>
    </submittedName>
</protein>
<dbReference type="EMBL" id="CP123443">
    <property type="protein sequence ID" value="WGK68547.1"/>
    <property type="molecule type" value="Genomic_DNA"/>
</dbReference>
<dbReference type="InterPro" id="IPR017896">
    <property type="entry name" value="4Fe4S_Fe-S-bd"/>
</dbReference>
<accession>A0ABY8MEY3</accession>
<dbReference type="Gene3D" id="3.30.70.20">
    <property type="match status" value="1"/>
</dbReference>
<dbReference type="InterPro" id="IPR017900">
    <property type="entry name" value="4Fe4S_Fe_S_CS"/>
</dbReference>
<evidence type="ECO:0000256" key="3">
    <source>
        <dbReference type="ARBA" id="ARBA00023014"/>
    </source>
</evidence>
<evidence type="ECO:0000313" key="5">
    <source>
        <dbReference type="EMBL" id="WGK68547.1"/>
    </source>
</evidence>
<feature type="domain" description="4Fe-4S ferredoxin-type" evidence="4">
    <location>
        <begin position="17"/>
        <end position="66"/>
    </location>
</feature>
<keyword evidence="1" id="KW-0479">Metal-binding</keyword>
<dbReference type="PANTHER" id="PTHR43122:SF1">
    <property type="entry name" value="IRON-SULFUR-BINDING PROTEIN"/>
    <property type="match status" value="1"/>
</dbReference>
<evidence type="ECO:0000313" key="6">
    <source>
        <dbReference type="Proteomes" id="UP001228690"/>
    </source>
</evidence>
<keyword evidence="2" id="KW-0408">Iron</keyword>
<dbReference type="SUPFAM" id="SSF54862">
    <property type="entry name" value="4Fe-4S ferredoxins"/>
    <property type="match status" value="1"/>
</dbReference>
<keyword evidence="6" id="KW-1185">Reference proteome</keyword>
<keyword evidence="3" id="KW-0411">Iron-sulfur</keyword>
<sequence>MAKEPRTFHIWVDDEVCKSCGLCIANCPKKILRFSDRINKQGLNPMECIDHNSCIGCLSCAEICPEVAIQVTGLTREPAREEETHG</sequence>
<dbReference type="RefSeq" id="WP_326926732.1">
    <property type="nucleotide sequence ID" value="NZ_CP123443.1"/>
</dbReference>
<evidence type="ECO:0000256" key="2">
    <source>
        <dbReference type="ARBA" id="ARBA00023004"/>
    </source>
</evidence>
<name>A0ABY8MEY3_9SPIO</name>
<dbReference type="Proteomes" id="UP001228690">
    <property type="component" value="Chromosome"/>
</dbReference>
<evidence type="ECO:0000256" key="1">
    <source>
        <dbReference type="ARBA" id="ARBA00022723"/>
    </source>
</evidence>
<evidence type="ECO:0000259" key="4">
    <source>
        <dbReference type="Pfam" id="PF12838"/>
    </source>
</evidence>
<organism evidence="5 6">
    <name type="scientific">Candidatus Haliotispira prima</name>
    <dbReference type="NCBI Taxonomy" id="3034016"/>
    <lineage>
        <taxon>Bacteria</taxon>
        <taxon>Pseudomonadati</taxon>
        <taxon>Spirochaetota</taxon>
        <taxon>Spirochaetia</taxon>
        <taxon>Spirochaetales</taxon>
        <taxon>Spirochaetaceae</taxon>
        <taxon>Candidatus Haliotispira</taxon>
    </lineage>
</organism>
<dbReference type="PROSITE" id="PS00198">
    <property type="entry name" value="4FE4S_FER_1"/>
    <property type="match status" value="2"/>
</dbReference>
<gene>
    <name evidence="5" type="ORF">P0082_08655</name>
</gene>
<proteinExistence type="predicted"/>
<reference evidence="5 6" key="1">
    <citation type="submission" date="2023-04" db="EMBL/GenBank/DDBJ databases">
        <title>Spirochaete genome identified in red abalone sample constitutes a novel genus.</title>
        <authorList>
            <person name="Sharma S.P."/>
            <person name="Purcell C.M."/>
            <person name="Hyde J.R."/>
            <person name="Severin A.J."/>
        </authorList>
    </citation>
    <scope>NUCLEOTIDE SEQUENCE [LARGE SCALE GENOMIC DNA]</scope>
    <source>
        <strain evidence="5 6">SP-2023</strain>
    </source>
</reference>